<evidence type="ECO:0000313" key="2">
    <source>
        <dbReference type="Proteomes" id="UP000284706"/>
    </source>
</evidence>
<evidence type="ECO:0000313" key="1">
    <source>
        <dbReference type="EMBL" id="PPQ97945.1"/>
    </source>
</evidence>
<name>A0A409Y4N4_9AGAR</name>
<organism evidence="1 2">
    <name type="scientific">Gymnopilus dilepis</name>
    <dbReference type="NCBI Taxonomy" id="231916"/>
    <lineage>
        <taxon>Eukaryota</taxon>
        <taxon>Fungi</taxon>
        <taxon>Dikarya</taxon>
        <taxon>Basidiomycota</taxon>
        <taxon>Agaricomycotina</taxon>
        <taxon>Agaricomycetes</taxon>
        <taxon>Agaricomycetidae</taxon>
        <taxon>Agaricales</taxon>
        <taxon>Agaricineae</taxon>
        <taxon>Hymenogastraceae</taxon>
        <taxon>Gymnopilus</taxon>
    </lineage>
</organism>
<dbReference type="Proteomes" id="UP000284706">
    <property type="component" value="Unassembled WGS sequence"/>
</dbReference>
<dbReference type="InParanoid" id="A0A409Y4N4"/>
<proteinExistence type="predicted"/>
<sequence length="64" mass="7556">MQQRNSITECKHCLQNLHLHLRMKLDIAKDDERPQTLENIRRIQAEIKEADQQGIELSKAFKAE</sequence>
<keyword evidence="2" id="KW-1185">Reference proteome</keyword>
<dbReference type="EMBL" id="NHYE01001161">
    <property type="protein sequence ID" value="PPQ97945.1"/>
    <property type="molecule type" value="Genomic_DNA"/>
</dbReference>
<gene>
    <name evidence="1" type="ORF">CVT26_002949</name>
</gene>
<dbReference type="AlphaFoldDB" id="A0A409Y4N4"/>
<comment type="caution">
    <text evidence="1">The sequence shown here is derived from an EMBL/GenBank/DDBJ whole genome shotgun (WGS) entry which is preliminary data.</text>
</comment>
<protein>
    <submittedName>
        <fullName evidence="1">Uncharacterized protein</fullName>
    </submittedName>
</protein>
<reference evidence="1 2" key="1">
    <citation type="journal article" date="2018" name="Evol. Lett.">
        <title>Horizontal gene cluster transfer increased hallucinogenic mushroom diversity.</title>
        <authorList>
            <person name="Reynolds H.T."/>
            <person name="Vijayakumar V."/>
            <person name="Gluck-Thaler E."/>
            <person name="Korotkin H.B."/>
            <person name="Matheny P.B."/>
            <person name="Slot J.C."/>
        </authorList>
    </citation>
    <scope>NUCLEOTIDE SEQUENCE [LARGE SCALE GENOMIC DNA]</scope>
    <source>
        <strain evidence="1 2">SRW20</strain>
    </source>
</reference>
<accession>A0A409Y4N4</accession>